<dbReference type="RefSeq" id="XP_027364475.1">
    <property type="nucleotide sequence ID" value="XM_027508674.1"/>
</dbReference>
<proteinExistence type="predicted"/>
<keyword evidence="1" id="KW-1185">Reference proteome</keyword>
<dbReference type="GeneID" id="113871582"/>
<accession>A0A8B8M7H2</accession>
<dbReference type="CDD" id="cd00303">
    <property type="entry name" value="retropepsin_like"/>
    <property type="match status" value="1"/>
</dbReference>
<name>A0A8B8M7H2_ABRPR</name>
<dbReference type="InterPro" id="IPR021109">
    <property type="entry name" value="Peptidase_aspartic_dom_sf"/>
</dbReference>
<gene>
    <name evidence="2" type="primary">LOC113871582</name>
</gene>
<dbReference type="Proteomes" id="UP000694853">
    <property type="component" value="Unplaced"/>
</dbReference>
<dbReference type="OrthoDB" id="1702682at2759"/>
<dbReference type="PANTHER" id="PTHR33067:SF9">
    <property type="entry name" value="RNA-DIRECTED DNA POLYMERASE"/>
    <property type="match status" value="1"/>
</dbReference>
<sequence>MEALEQMSQYAKFMKDLLTKKRKFQDEETIELEAGCSSIIKKPLPGKSKDLGSFTILISIGEVSISKALLDLGASLNLIPLSFLKKLGKIEVKPTRITLQLADKSIKYLYGVTKDVFVKVDKFFFPDDFVVMDI</sequence>
<dbReference type="KEGG" id="aprc:113871582"/>
<dbReference type="AlphaFoldDB" id="A0A8B8M7H2"/>
<reference evidence="1" key="1">
    <citation type="journal article" date="2019" name="Toxins">
        <title>Detection of Abrin-Like and Prepropulchellin-Like Toxin Genes and Transcripts Using Whole Genome Sequencing and Full-Length Transcript Sequencing of Abrus precatorius.</title>
        <authorList>
            <person name="Hovde B.T."/>
            <person name="Daligault H.E."/>
            <person name="Hanschen E.R."/>
            <person name="Kunde Y.A."/>
            <person name="Johnson M.B."/>
            <person name="Starkenburg S.R."/>
            <person name="Johnson S.L."/>
        </authorList>
    </citation>
    <scope>NUCLEOTIDE SEQUENCE [LARGE SCALE GENOMIC DNA]</scope>
</reference>
<dbReference type="Gene3D" id="2.40.70.10">
    <property type="entry name" value="Acid Proteases"/>
    <property type="match status" value="1"/>
</dbReference>
<evidence type="ECO:0000313" key="2">
    <source>
        <dbReference type="RefSeq" id="XP_027364475.1"/>
    </source>
</evidence>
<reference evidence="2" key="2">
    <citation type="submission" date="2025-08" db="UniProtKB">
        <authorList>
            <consortium name="RefSeq"/>
        </authorList>
    </citation>
    <scope>IDENTIFICATION</scope>
    <source>
        <tissue evidence="2">Young leaves</tissue>
    </source>
</reference>
<dbReference type="PANTHER" id="PTHR33067">
    <property type="entry name" value="RNA-DIRECTED DNA POLYMERASE-RELATED"/>
    <property type="match status" value="1"/>
</dbReference>
<protein>
    <submittedName>
        <fullName evidence="2">Uncharacterized protein LOC113871582</fullName>
    </submittedName>
</protein>
<evidence type="ECO:0000313" key="1">
    <source>
        <dbReference type="Proteomes" id="UP000694853"/>
    </source>
</evidence>
<organism evidence="1 2">
    <name type="scientific">Abrus precatorius</name>
    <name type="common">Indian licorice</name>
    <name type="synonym">Glycine abrus</name>
    <dbReference type="NCBI Taxonomy" id="3816"/>
    <lineage>
        <taxon>Eukaryota</taxon>
        <taxon>Viridiplantae</taxon>
        <taxon>Streptophyta</taxon>
        <taxon>Embryophyta</taxon>
        <taxon>Tracheophyta</taxon>
        <taxon>Spermatophyta</taxon>
        <taxon>Magnoliopsida</taxon>
        <taxon>eudicotyledons</taxon>
        <taxon>Gunneridae</taxon>
        <taxon>Pentapetalae</taxon>
        <taxon>rosids</taxon>
        <taxon>fabids</taxon>
        <taxon>Fabales</taxon>
        <taxon>Fabaceae</taxon>
        <taxon>Papilionoideae</taxon>
        <taxon>50 kb inversion clade</taxon>
        <taxon>NPAAA clade</taxon>
        <taxon>indigoferoid/millettioid clade</taxon>
        <taxon>Abreae</taxon>
        <taxon>Abrus</taxon>
    </lineage>
</organism>